<gene>
    <name evidence="2" type="ORF">C2134_15560</name>
</gene>
<keyword evidence="3" id="KW-1185">Reference proteome</keyword>
<feature type="domain" description="N-acetyltransferase" evidence="1">
    <location>
        <begin position="150"/>
        <end position="280"/>
    </location>
</feature>
<dbReference type="AlphaFoldDB" id="A0A2K4MKX0"/>
<evidence type="ECO:0000313" key="3">
    <source>
        <dbReference type="Proteomes" id="UP000236416"/>
    </source>
</evidence>
<feature type="domain" description="N-acetyltransferase" evidence="1">
    <location>
        <begin position="4"/>
        <end position="149"/>
    </location>
</feature>
<dbReference type="EMBL" id="PPTF01000072">
    <property type="protein sequence ID" value="POA97706.1"/>
    <property type="molecule type" value="Genomic_DNA"/>
</dbReference>
<comment type="caution">
    <text evidence="2">The sequence shown here is derived from an EMBL/GenBank/DDBJ whole genome shotgun (WGS) entry which is preliminary data.</text>
</comment>
<dbReference type="PROSITE" id="PS51186">
    <property type="entry name" value="GNAT"/>
    <property type="match status" value="2"/>
</dbReference>
<sequence length="281" mass="30948">MKIAALSQLSPADLHPCFLAAFSDYVIPAQPTLEQMTAMLKRRGWQPELSAGAWLDGKLAGFWLTATPDIDGQREGYCIAAGVAPDGRRRHALTDMAALVTALLAEHGIHKQRLEVIDGNTRAQRAYEQLGFSALRRLDCYQILEPVAPRGFWPISAHAAHAAADWPADALAYPPAVPNRRESLLRAEPPLRWLTIRHDGDLQGSLLMSHDGEVVELQVAPACRRRGMAASLLRAGQQLAADGRLSFNNVDSRDLALISLLLKHQASYRLSQWELVKTIDD</sequence>
<dbReference type="InterPro" id="IPR016181">
    <property type="entry name" value="Acyl_CoA_acyltransferase"/>
</dbReference>
<evidence type="ECO:0000259" key="1">
    <source>
        <dbReference type="PROSITE" id="PS51186"/>
    </source>
</evidence>
<dbReference type="Proteomes" id="UP000236416">
    <property type="component" value="Unassembled WGS sequence"/>
</dbReference>
<evidence type="ECO:0000313" key="2">
    <source>
        <dbReference type="EMBL" id="POA97706.1"/>
    </source>
</evidence>
<accession>A0A2K4MKX0</accession>
<dbReference type="Pfam" id="PF00583">
    <property type="entry name" value="Acetyltransf_1"/>
    <property type="match status" value="1"/>
</dbReference>
<organism evidence="2 3">
    <name type="scientific">Chromobacterium sinusclupearum</name>
    <dbReference type="NCBI Taxonomy" id="2077146"/>
    <lineage>
        <taxon>Bacteria</taxon>
        <taxon>Pseudomonadati</taxon>
        <taxon>Pseudomonadota</taxon>
        <taxon>Betaproteobacteria</taxon>
        <taxon>Neisseriales</taxon>
        <taxon>Chromobacteriaceae</taxon>
        <taxon>Chromobacterium</taxon>
    </lineage>
</organism>
<dbReference type="RefSeq" id="WP_103321058.1">
    <property type="nucleotide sequence ID" value="NZ_PPTF01000072.1"/>
</dbReference>
<dbReference type="SUPFAM" id="SSF55729">
    <property type="entry name" value="Acyl-CoA N-acyltransferases (Nat)"/>
    <property type="match status" value="2"/>
</dbReference>
<protein>
    <recommendedName>
        <fullName evidence="1">N-acetyltransferase domain-containing protein</fullName>
    </recommendedName>
</protein>
<name>A0A2K4MKX0_9NEIS</name>
<dbReference type="GO" id="GO:0016747">
    <property type="term" value="F:acyltransferase activity, transferring groups other than amino-acyl groups"/>
    <property type="evidence" value="ECO:0007669"/>
    <property type="project" value="InterPro"/>
</dbReference>
<dbReference type="InterPro" id="IPR000182">
    <property type="entry name" value="GNAT_dom"/>
</dbReference>
<dbReference type="Gene3D" id="3.40.630.30">
    <property type="match status" value="2"/>
</dbReference>
<reference evidence="2 3" key="1">
    <citation type="submission" date="2018-01" db="EMBL/GenBank/DDBJ databases">
        <title>Genomic Sequence of Chromobacterium MWU13-2610 from wild cranberry bogs within the Cape Cod National Seashore.</title>
        <authorList>
            <person name="O'Hara-Hanley K."/>
            <person name="Soby S."/>
            <person name="Harrison A."/>
        </authorList>
    </citation>
    <scope>NUCLEOTIDE SEQUENCE [LARGE SCALE GENOMIC DNA]</scope>
    <source>
        <strain evidence="2 3">MWU13-2610</strain>
    </source>
</reference>
<proteinExistence type="predicted"/>